<accession>A0A235B5F0</accession>
<dbReference type="EMBL" id="NOWF01000007">
    <property type="protein sequence ID" value="OYD07127.1"/>
    <property type="molecule type" value="Genomic_DNA"/>
</dbReference>
<gene>
    <name evidence="12" type="ORF">CHM34_12070</name>
</gene>
<dbReference type="Gene3D" id="3.30.70.100">
    <property type="match status" value="1"/>
</dbReference>
<dbReference type="InterPro" id="IPR049278">
    <property type="entry name" value="MS_channel_C"/>
</dbReference>
<dbReference type="Gene3D" id="2.30.30.60">
    <property type="match status" value="1"/>
</dbReference>
<evidence type="ECO:0000259" key="9">
    <source>
        <dbReference type="Pfam" id="PF00924"/>
    </source>
</evidence>
<keyword evidence="4 8" id="KW-0812">Transmembrane</keyword>
<evidence type="ECO:0000256" key="2">
    <source>
        <dbReference type="ARBA" id="ARBA00008017"/>
    </source>
</evidence>
<comment type="caution">
    <text evidence="12">The sequence shown here is derived from an EMBL/GenBank/DDBJ whole genome shotgun (WGS) entry which is preliminary data.</text>
</comment>
<dbReference type="InterPro" id="IPR010920">
    <property type="entry name" value="LSM_dom_sf"/>
</dbReference>
<reference evidence="12 13" key="1">
    <citation type="submission" date="2017-07" db="EMBL/GenBank/DDBJ databases">
        <title>The genome sequence of Paludifilum halophilum highlights mechanisms for microbial adaptation to high salt environemnts.</title>
        <authorList>
            <person name="Belbahri L."/>
        </authorList>
    </citation>
    <scope>NUCLEOTIDE SEQUENCE [LARGE SCALE GENOMIC DNA]</scope>
    <source>
        <strain evidence="12 13">DSM 102817</strain>
    </source>
</reference>
<dbReference type="OrthoDB" id="9809206at2"/>
<evidence type="ECO:0000256" key="4">
    <source>
        <dbReference type="ARBA" id="ARBA00022692"/>
    </source>
</evidence>
<dbReference type="Pfam" id="PF21088">
    <property type="entry name" value="MS_channel_1st"/>
    <property type="match status" value="1"/>
</dbReference>
<keyword evidence="13" id="KW-1185">Reference proteome</keyword>
<evidence type="ECO:0000259" key="10">
    <source>
        <dbReference type="Pfam" id="PF21082"/>
    </source>
</evidence>
<dbReference type="PANTHER" id="PTHR30460">
    <property type="entry name" value="MODERATE CONDUCTANCE MECHANOSENSITIVE CHANNEL YBIO"/>
    <property type="match status" value="1"/>
</dbReference>
<evidence type="ECO:0000256" key="5">
    <source>
        <dbReference type="ARBA" id="ARBA00022989"/>
    </source>
</evidence>
<feature type="domain" description="Mechanosensitive ion channel transmembrane helices 2/3" evidence="11">
    <location>
        <begin position="60"/>
        <end position="97"/>
    </location>
</feature>
<dbReference type="AlphaFoldDB" id="A0A235B5F0"/>
<dbReference type="FunFam" id="2.30.30.60:FF:000001">
    <property type="entry name" value="MscS Mechanosensitive ion channel"/>
    <property type="match status" value="1"/>
</dbReference>
<dbReference type="Proteomes" id="UP000215459">
    <property type="component" value="Unassembled WGS sequence"/>
</dbReference>
<dbReference type="Pfam" id="PF21082">
    <property type="entry name" value="MS_channel_3rd"/>
    <property type="match status" value="1"/>
</dbReference>
<dbReference type="SUPFAM" id="SSF82861">
    <property type="entry name" value="Mechanosensitive channel protein MscS (YggB), transmembrane region"/>
    <property type="match status" value="1"/>
</dbReference>
<dbReference type="InterPro" id="IPR045276">
    <property type="entry name" value="YbiO_bact"/>
</dbReference>
<dbReference type="SUPFAM" id="SSF50182">
    <property type="entry name" value="Sm-like ribonucleoproteins"/>
    <property type="match status" value="1"/>
</dbReference>
<feature type="transmembrane region" description="Helical" evidence="8">
    <location>
        <begin position="80"/>
        <end position="100"/>
    </location>
</feature>
<comment type="function">
    <text evidence="7">May play a role in resistance to osmotic downshock.</text>
</comment>
<keyword evidence="5 8" id="KW-1133">Transmembrane helix</keyword>
<dbReference type="GO" id="GO:0005886">
    <property type="term" value="C:plasma membrane"/>
    <property type="evidence" value="ECO:0007669"/>
    <property type="project" value="UniProtKB-SubCell"/>
</dbReference>
<sequence>MNWLAPLITSGIIIVIAFIVYGVLKGIVSRIVEQRMKKQTDTPAPRIDTMKSLLTSVIGYAIFFITLVAILDQFGVNPTGIIASAGILGLAIGFGAQGLVSDVVTGFFVLVENQVNVGEYVTINGYSGVVEETGLRVIKVRGFNGDLHYIPNREIGSLTNHSRGNMQALVDIGIAYNENVDQAVRVLQEKCDQVKEQLPSIVEGPNVLGVQHLGSSDVVIRILAKTENGEQWAVERTLRKELKEALDTAGVEIPFPTQTLVHKNEKSD</sequence>
<name>A0A235B5F0_9BACL</name>
<evidence type="ECO:0000313" key="13">
    <source>
        <dbReference type="Proteomes" id="UP000215459"/>
    </source>
</evidence>
<organism evidence="12 13">
    <name type="scientific">Paludifilum halophilum</name>
    <dbReference type="NCBI Taxonomy" id="1642702"/>
    <lineage>
        <taxon>Bacteria</taxon>
        <taxon>Bacillati</taxon>
        <taxon>Bacillota</taxon>
        <taxon>Bacilli</taxon>
        <taxon>Bacillales</taxon>
        <taxon>Thermoactinomycetaceae</taxon>
        <taxon>Paludifilum</taxon>
    </lineage>
</organism>
<dbReference type="InterPro" id="IPR011014">
    <property type="entry name" value="MscS_channel_TM-2"/>
</dbReference>
<evidence type="ECO:0000256" key="1">
    <source>
        <dbReference type="ARBA" id="ARBA00004651"/>
    </source>
</evidence>
<feature type="domain" description="Mechanosensitive ion channel MscS" evidence="9">
    <location>
        <begin position="99"/>
        <end position="163"/>
    </location>
</feature>
<feature type="domain" description="Mechanosensitive ion channel MscS C-terminal" evidence="10">
    <location>
        <begin position="170"/>
        <end position="253"/>
    </location>
</feature>
<protein>
    <submittedName>
        <fullName evidence="12">Mechanosensitive ion channel protein</fullName>
    </submittedName>
</protein>
<evidence type="ECO:0000256" key="7">
    <source>
        <dbReference type="ARBA" id="ARBA00059688"/>
    </source>
</evidence>
<evidence type="ECO:0000313" key="12">
    <source>
        <dbReference type="EMBL" id="OYD07127.1"/>
    </source>
</evidence>
<dbReference type="SUPFAM" id="SSF82689">
    <property type="entry name" value="Mechanosensitive channel protein MscS (YggB), C-terminal domain"/>
    <property type="match status" value="1"/>
</dbReference>
<comment type="subcellular location">
    <subcellularLocation>
        <location evidence="1">Cell membrane</location>
        <topology evidence="1">Multi-pass membrane protein</topology>
    </subcellularLocation>
</comment>
<dbReference type="RefSeq" id="WP_094264870.1">
    <property type="nucleotide sequence ID" value="NZ_NOWF01000007.1"/>
</dbReference>
<dbReference type="GO" id="GO:0008381">
    <property type="term" value="F:mechanosensitive monoatomic ion channel activity"/>
    <property type="evidence" value="ECO:0007669"/>
    <property type="project" value="InterPro"/>
</dbReference>
<dbReference type="InterPro" id="IPR049142">
    <property type="entry name" value="MS_channel_1st"/>
</dbReference>
<evidence type="ECO:0000259" key="11">
    <source>
        <dbReference type="Pfam" id="PF21088"/>
    </source>
</evidence>
<dbReference type="Pfam" id="PF00924">
    <property type="entry name" value="MS_channel_2nd"/>
    <property type="match status" value="1"/>
</dbReference>
<dbReference type="Gene3D" id="1.10.287.1260">
    <property type="match status" value="1"/>
</dbReference>
<evidence type="ECO:0000256" key="8">
    <source>
        <dbReference type="SAM" id="Phobius"/>
    </source>
</evidence>
<dbReference type="InterPro" id="IPR011066">
    <property type="entry name" value="MscS_channel_C_sf"/>
</dbReference>
<feature type="transmembrane region" description="Helical" evidence="8">
    <location>
        <begin position="53"/>
        <end position="74"/>
    </location>
</feature>
<feature type="transmembrane region" description="Helical" evidence="8">
    <location>
        <begin position="12"/>
        <end position="32"/>
    </location>
</feature>
<evidence type="ECO:0000256" key="6">
    <source>
        <dbReference type="ARBA" id="ARBA00023136"/>
    </source>
</evidence>
<dbReference type="PANTHER" id="PTHR30460:SF0">
    <property type="entry name" value="MODERATE CONDUCTANCE MECHANOSENSITIVE CHANNEL YBIO"/>
    <property type="match status" value="1"/>
</dbReference>
<keyword evidence="6 8" id="KW-0472">Membrane</keyword>
<proteinExistence type="inferred from homology"/>
<evidence type="ECO:0000256" key="3">
    <source>
        <dbReference type="ARBA" id="ARBA00022475"/>
    </source>
</evidence>
<keyword evidence="3" id="KW-1003">Cell membrane</keyword>
<dbReference type="InterPro" id="IPR006685">
    <property type="entry name" value="MscS_channel_2nd"/>
</dbReference>
<comment type="similarity">
    <text evidence="2">Belongs to the MscS (TC 1.A.23) family.</text>
</comment>
<dbReference type="InterPro" id="IPR023408">
    <property type="entry name" value="MscS_beta-dom_sf"/>
</dbReference>